<evidence type="ECO:0000256" key="2">
    <source>
        <dbReference type="ARBA" id="ARBA00022833"/>
    </source>
</evidence>
<dbReference type="SMART" id="SM00324">
    <property type="entry name" value="RhoGAP"/>
    <property type="match status" value="1"/>
</dbReference>
<feature type="domain" description="Phorbol-ester/DAG-type" evidence="4">
    <location>
        <begin position="384"/>
        <end position="433"/>
    </location>
</feature>
<dbReference type="CDD" id="cd04382">
    <property type="entry name" value="RhoGAP_MgcRacGAP"/>
    <property type="match status" value="1"/>
</dbReference>
<feature type="domain" description="Rho-GAP" evidence="5">
    <location>
        <begin position="448"/>
        <end position="637"/>
    </location>
</feature>
<dbReference type="Gene3D" id="1.10.555.10">
    <property type="entry name" value="Rho GTPase activation protein"/>
    <property type="match status" value="1"/>
</dbReference>
<feature type="region of interest" description="Disordered" evidence="3">
    <location>
        <begin position="266"/>
        <end position="325"/>
    </location>
</feature>
<protein>
    <submittedName>
        <fullName evidence="6">Rac GTPase-activating protein 1</fullName>
    </submittedName>
</protein>
<dbReference type="GO" id="GO:0005096">
    <property type="term" value="F:GTPase activator activity"/>
    <property type="evidence" value="ECO:0007669"/>
    <property type="project" value="TreeGrafter"/>
</dbReference>
<dbReference type="InterPro" id="IPR000198">
    <property type="entry name" value="RhoGAP_dom"/>
</dbReference>
<name>T2M5W9_HYDVU</name>
<dbReference type="GO" id="GO:0051233">
    <property type="term" value="C:spindle midzone"/>
    <property type="evidence" value="ECO:0007669"/>
    <property type="project" value="TreeGrafter"/>
</dbReference>
<dbReference type="PANTHER" id="PTHR46199">
    <property type="entry name" value="RAC GTPASE-ACTIVATING PROTEIN 1"/>
    <property type="match status" value="1"/>
</dbReference>
<feature type="compositionally biased region" description="Basic residues" evidence="3">
    <location>
        <begin position="208"/>
        <end position="217"/>
    </location>
</feature>
<dbReference type="GO" id="GO:0005634">
    <property type="term" value="C:nucleus"/>
    <property type="evidence" value="ECO:0007669"/>
    <property type="project" value="TreeGrafter"/>
</dbReference>
<dbReference type="PROSITE" id="PS50081">
    <property type="entry name" value="ZF_DAG_PE_2"/>
    <property type="match status" value="1"/>
</dbReference>
<evidence type="ECO:0000259" key="5">
    <source>
        <dbReference type="PROSITE" id="PS50238"/>
    </source>
</evidence>
<dbReference type="AlphaFoldDB" id="T2M5W9"/>
<dbReference type="GO" id="GO:0030496">
    <property type="term" value="C:midbody"/>
    <property type="evidence" value="ECO:0007669"/>
    <property type="project" value="TreeGrafter"/>
</dbReference>
<evidence type="ECO:0000313" key="6">
    <source>
        <dbReference type="EMBL" id="CDG67456.1"/>
    </source>
</evidence>
<feature type="region of interest" description="Disordered" evidence="3">
    <location>
        <begin position="180"/>
        <end position="231"/>
    </location>
</feature>
<dbReference type="GO" id="GO:0007266">
    <property type="term" value="P:Rho protein signal transduction"/>
    <property type="evidence" value="ECO:0007669"/>
    <property type="project" value="TreeGrafter"/>
</dbReference>
<dbReference type="EMBL" id="HAAD01001224">
    <property type="protein sequence ID" value="CDG67456.1"/>
    <property type="molecule type" value="mRNA"/>
</dbReference>
<dbReference type="CDD" id="cd20821">
    <property type="entry name" value="C1_MgcRacGAP"/>
    <property type="match status" value="1"/>
</dbReference>
<dbReference type="InterPro" id="IPR046349">
    <property type="entry name" value="C1-like_sf"/>
</dbReference>
<dbReference type="PANTHER" id="PTHR46199:SF3">
    <property type="entry name" value="RAC GTPASE-ACTIVATING PROTEIN 1"/>
    <property type="match status" value="1"/>
</dbReference>
<gene>
    <name evidence="6" type="primary">RACGAP1</name>
</gene>
<organism evidence="6">
    <name type="scientific">Hydra vulgaris</name>
    <name type="common">Hydra</name>
    <name type="synonym">Hydra attenuata</name>
    <dbReference type="NCBI Taxonomy" id="6087"/>
    <lineage>
        <taxon>Eukaryota</taxon>
        <taxon>Metazoa</taxon>
        <taxon>Cnidaria</taxon>
        <taxon>Hydrozoa</taxon>
        <taxon>Hydroidolina</taxon>
        <taxon>Anthoathecata</taxon>
        <taxon>Aplanulata</taxon>
        <taxon>Hydridae</taxon>
        <taxon>Hydra</taxon>
    </lineage>
</organism>
<feature type="compositionally biased region" description="Basic residues" evidence="3">
    <location>
        <begin position="1"/>
        <end position="11"/>
    </location>
</feature>
<accession>T2M5W9</accession>
<dbReference type="GO" id="GO:0097149">
    <property type="term" value="C:centralspindlin complex"/>
    <property type="evidence" value="ECO:0007669"/>
    <property type="project" value="TreeGrafter"/>
</dbReference>
<dbReference type="InterPro" id="IPR008936">
    <property type="entry name" value="Rho_GTPase_activation_prot"/>
</dbReference>
<keyword evidence="1" id="KW-0479">Metal-binding</keyword>
<dbReference type="PROSITE" id="PS50238">
    <property type="entry name" value="RHOGAP"/>
    <property type="match status" value="1"/>
</dbReference>
<keyword evidence="2" id="KW-0862">Zinc</keyword>
<dbReference type="Pfam" id="PF00620">
    <property type="entry name" value="RhoGAP"/>
    <property type="match status" value="1"/>
</dbReference>
<evidence type="ECO:0000256" key="3">
    <source>
        <dbReference type="SAM" id="MobiDB-lite"/>
    </source>
</evidence>
<dbReference type="OrthoDB" id="2218807at2759"/>
<dbReference type="GO" id="GO:0051256">
    <property type="term" value="P:mitotic spindle midzone assembly"/>
    <property type="evidence" value="ECO:0007669"/>
    <property type="project" value="TreeGrafter"/>
</dbReference>
<feature type="non-terminal residue" evidence="6">
    <location>
        <position position="1"/>
    </location>
</feature>
<dbReference type="GO" id="GO:0046872">
    <property type="term" value="F:metal ion binding"/>
    <property type="evidence" value="ECO:0007669"/>
    <property type="project" value="UniProtKB-KW"/>
</dbReference>
<proteinExistence type="evidence at transcript level"/>
<dbReference type="GO" id="GO:0032154">
    <property type="term" value="C:cleavage furrow"/>
    <property type="evidence" value="ECO:0007669"/>
    <property type="project" value="TreeGrafter"/>
</dbReference>
<evidence type="ECO:0000256" key="1">
    <source>
        <dbReference type="ARBA" id="ARBA00022723"/>
    </source>
</evidence>
<dbReference type="GO" id="GO:0000281">
    <property type="term" value="P:mitotic cytokinesis"/>
    <property type="evidence" value="ECO:0007669"/>
    <property type="project" value="TreeGrafter"/>
</dbReference>
<feature type="region of interest" description="Disordered" evidence="3">
    <location>
        <begin position="648"/>
        <end position="710"/>
    </location>
</feature>
<feature type="region of interest" description="Disordered" evidence="3">
    <location>
        <begin position="1"/>
        <end position="27"/>
    </location>
</feature>
<dbReference type="InterPro" id="IPR002219">
    <property type="entry name" value="PKC_DAG/PE"/>
</dbReference>
<reference evidence="6" key="1">
    <citation type="journal article" date="2013" name="Genome Biol. Evol.">
        <title>Punctuated emergences of genetic and phenotypic innovations in eumetazoan, bilaterian, euteleostome, and hominidae ancestors.</title>
        <authorList>
            <person name="Wenger Y."/>
            <person name="Galliot B."/>
        </authorList>
    </citation>
    <scope>NUCLEOTIDE SEQUENCE</scope>
    <source>
        <tissue evidence="6">Whole animals</tissue>
    </source>
</reference>
<feature type="compositionally biased region" description="Basic and acidic residues" evidence="3">
    <location>
        <begin position="266"/>
        <end position="305"/>
    </location>
</feature>
<dbReference type="SUPFAM" id="SSF48350">
    <property type="entry name" value="GTPase activation domain, GAP"/>
    <property type="match status" value="1"/>
</dbReference>
<sequence>LNCTRKMKKAKKTDPEKPGSKVSFEQPDSNMTSVAIKKYDELIRCTNVLAEGIETEFLKFVTHQDKCREKWHVTEEENHMMKKDMAKYKAETDTLVVKLKHARNQLDSEMRKRLKAEQSVDHMARQLQLIKELLLDKDNTHQLSSVDRQALAQSLNNYSSANNNRHGEVGLMNQSYTFEESGSVLSPSDYDMTDDDILDETGSSMGPHKGKSNKRGRPSAPLLETDEISEDPEYIKRTRVTEEGTLQKYNRRRRFHKVSHVVETHVQLKETSPHKNLHLTDRLDHEFPRPPPQEKRLPSRQHLKESATSSEVTELSDDAKSNSEAAPSFTLSRYRHQQQQQQQQKTMIKQNTISNIYPSLDHLTSPKKKFNTISSPRMARKELAHSFVTKIAVKLEACGPCKKKVRFGSSVAKCKECKVVCHLECKDDVPLPCLPSSNTPGSKKQKEGTIEYYLTNKSMKVPPIVQNCIEEIEKRGLKETGLYRIPGAEKDVRELKEKFLRGKTPDLSKYHDVHVICGCLKDFLRGLSEPLVTFGLHESFICAAALSDEDDSLSAMYQCVSELPQANRDTLALVIVHLQHVAQSPQTQMCISNLAKVFGPTIVGHRSQNPTHMEMLEDIKSQPEVVCRLLEMPSDYWNQFIGSNPASKTPPYNPGYFTATPTTPERKPEVFSESRLGPYNKENNDPRKFSAMTPKVKSSKDSKRQYFNSP</sequence>
<evidence type="ECO:0000259" key="4">
    <source>
        <dbReference type="PROSITE" id="PS50081"/>
    </source>
</evidence>
<dbReference type="PROSITE" id="PS00479">
    <property type="entry name" value="ZF_DAG_PE_1"/>
    <property type="match status" value="1"/>
</dbReference>
<dbReference type="SUPFAM" id="SSF57889">
    <property type="entry name" value="Cysteine-rich domain"/>
    <property type="match status" value="1"/>
</dbReference>
<dbReference type="Gene3D" id="3.30.60.20">
    <property type="match status" value="1"/>
</dbReference>
<feature type="non-terminal residue" evidence="6">
    <location>
        <position position="710"/>
    </location>
</feature>